<accession>A0A873WG50</accession>
<dbReference type="Proteomes" id="UP000663201">
    <property type="component" value="Segment"/>
</dbReference>
<proteinExistence type="predicted"/>
<dbReference type="KEGG" id="vg:62680459"/>
<dbReference type="EMBL" id="MW145139">
    <property type="protein sequence ID" value="QPB11480.1"/>
    <property type="molecule type" value="Genomic_DNA"/>
</dbReference>
<sequence length="109" mass="12935">MKLFKYSELSPAAQVVARSAVIEHQRYYYNAEKRAAKLMNIHGCVNINWRITNRPNRFIKLSRKLALIKKFESFSDIQFNKLMAENICMFNNAGGYYVYSEDKFYYGRK</sequence>
<dbReference type="RefSeq" id="YP_009997944.1">
    <property type="nucleotide sequence ID" value="NC_052979.1"/>
</dbReference>
<name>A0A873WG50_9CAUD</name>
<reference evidence="1" key="1">
    <citation type="submission" date="2020-10" db="EMBL/GenBank/DDBJ databases">
        <authorList>
            <person name="Ben Porat S."/>
            <person name="Alkalay-Oren S."/>
            <person name="Coppenhagen-Glazer S."/>
            <person name="Hazan R."/>
        </authorList>
    </citation>
    <scope>NUCLEOTIDE SEQUENCE</scope>
</reference>
<dbReference type="GeneID" id="62680459"/>
<organism evidence="1 2">
    <name type="scientific">Providencia phage Kokobel1</name>
    <dbReference type="NCBI Taxonomy" id="2783540"/>
    <lineage>
        <taxon>Viruses</taxon>
        <taxon>Duplodnaviria</taxon>
        <taxon>Heunggongvirae</taxon>
        <taxon>Uroviricota</taxon>
        <taxon>Caudoviricetes</taxon>
        <taxon>Casjensviridae</taxon>
        <taxon>Kokobelvirus</taxon>
        <taxon>Kokobelvirus kokobel1</taxon>
    </lineage>
</organism>
<evidence type="ECO:0000313" key="1">
    <source>
        <dbReference type="EMBL" id="QPB11480.1"/>
    </source>
</evidence>
<evidence type="ECO:0000313" key="2">
    <source>
        <dbReference type="Proteomes" id="UP000663201"/>
    </source>
</evidence>
<protein>
    <submittedName>
        <fullName evidence="1">Uncharacterized protein</fullName>
    </submittedName>
</protein>
<keyword evidence="2" id="KW-1185">Reference proteome</keyword>